<feature type="compositionally biased region" description="Basic and acidic residues" evidence="1">
    <location>
        <begin position="10"/>
        <end position="21"/>
    </location>
</feature>
<evidence type="ECO:0000313" key="2">
    <source>
        <dbReference type="EMBL" id="MFD2053694.1"/>
    </source>
</evidence>
<organism evidence="2 3">
    <name type="scientific">Mesorhizobium calcicola</name>
    <dbReference type="NCBI Taxonomy" id="1300310"/>
    <lineage>
        <taxon>Bacteria</taxon>
        <taxon>Pseudomonadati</taxon>
        <taxon>Pseudomonadota</taxon>
        <taxon>Alphaproteobacteria</taxon>
        <taxon>Hyphomicrobiales</taxon>
        <taxon>Phyllobacteriaceae</taxon>
        <taxon>Mesorhizobium</taxon>
    </lineage>
</organism>
<dbReference type="EMBL" id="JBHUGY010000019">
    <property type="protein sequence ID" value="MFD2053694.1"/>
    <property type="molecule type" value="Genomic_DNA"/>
</dbReference>
<gene>
    <name evidence="2" type="ORF">ACFSQT_11505</name>
</gene>
<feature type="region of interest" description="Disordered" evidence="1">
    <location>
        <begin position="1"/>
        <end position="27"/>
    </location>
</feature>
<evidence type="ECO:0000313" key="3">
    <source>
        <dbReference type="Proteomes" id="UP001597349"/>
    </source>
</evidence>
<comment type="caution">
    <text evidence="2">The sequence shown here is derived from an EMBL/GenBank/DDBJ whole genome shotgun (WGS) entry which is preliminary data.</text>
</comment>
<proteinExistence type="predicted"/>
<dbReference type="Proteomes" id="UP001597349">
    <property type="component" value="Unassembled WGS sequence"/>
</dbReference>
<sequence>MARAAMRRHVITEDQGDHHEPSVTGDLANVGFYRTPAARGNVEQIRLRMADFAWGANPS</sequence>
<name>A0ABW4WB88_9HYPH</name>
<reference evidence="3" key="1">
    <citation type="journal article" date="2019" name="Int. J. Syst. Evol. Microbiol.">
        <title>The Global Catalogue of Microorganisms (GCM) 10K type strain sequencing project: providing services to taxonomists for standard genome sequencing and annotation.</title>
        <authorList>
            <consortium name="The Broad Institute Genomics Platform"/>
            <consortium name="The Broad Institute Genome Sequencing Center for Infectious Disease"/>
            <person name="Wu L."/>
            <person name="Ma J."/>
        </authorList>
    </citation>
    <scope>NUCLEOTIDE SEQUENCE [LARGE SCALE GENOMIC DNA]</scope>
    <source>
        <strain evidence="3">CGMCC 1.16226</strain>
    </source>
</reference>
<protein>
    <submittedName>
        <fullName evidence="2">Uncharacterized protein</fullName>
    </submittedName>
</protein>
<keyword evidence="3" id="KW-1185">Reference proteome</keyword>
<dbReference type="RefSeq" id="WP_379018594.1">
    <property type="nucleotide sequence ID" value="NZ_JBHUGY010000019.1"/>
</dbReference>
<evidence type="ECO:0000256" key="1">
    <source>
        <dbReference type="SAM" id="MobiDB-lite"/>
    </source>
</evidence>
<accession>A0ABW4WB88</accession>